<feature type="transmembrane region" description="Helical" evidence="1">
    <location>
        <begin position="176"/>
        <end position="193"/>
    </location>
</feature>
<dbReference type="RefSeq" id="WP_137264046.1">
    <property type="nucleotide sequence ID" value="NZ_SZQL01000032.1"/>
</dbReference>
<accession>A0A4U3KSU9</accession>
<evidence type="ECO:0000313" key="2">
    <source>
        <dbReference type="EMBL" id="TKK64544.1"/>
    </source>
</evidence>
<feature type="transmembrane region" description="Helical" evidence="1">
    <location>
        <begin position="42"/>
        <end position="62"/>
    </location>
</feature>
<dbReference type="AlphaFoldDB" id="A0A4U3KSU9"/>
<dbReference type="InterPro" id="IPR046737">
    <property type="entry name" value="DUF6629"/>
</dbReference>
<evidence type="ECO:0000313" key="3">
    <source>
        <dbReference type="Proteomes" id="UP000305848"/>
    </source>
</evidence>
<keyword evidence="1" id="KW-1133">Transmembrane helix</keyword>
<dbReference type="OrthoDB" id="8441457at2"/>
<dbReference type="Proteomes" id="UP000305848">
    <property type="component" value="Unassembled WGS sequence"/>
</dbReference>
<name>A0A4U3KSU9_9BACT</name>
<organism evidence="2 3">
    <name type="scientific">Ilyomonas limi</name>
    <dbReference type="NCBI Taxonomy" id="2575867"/>
    <lineage>
        <taxon>Bacteria</taxon>
        <taxon>Pseudomonadati</taxon>
        <taxon>Bacteroidota</taxon>
        <taxon>Chitinophagia</taxon>
        <taxon>Chitinophagales</taxon>
        <taxon>Chitinophagaceae</taxon>
        <taxon>Ilyomonas</taxon>
    </lineage>
</organism>
<reference evidence="2 3" key="1">
    <citation type="submission" date="2019-05" db="EMBL/GenBank/DDBJ databases">
        <title>Panacibacter sp. strain 17mud1-8 Genome sequencing and assembly.</title>
        <authorList>
            <person name="Chhetri G."/>
        </authorList>
    </citation>
    <scope>NUCLEOTIDE SEQUENCE [LARGE SCALE GENOMIC DNA]</scope>
    <source>
        <strain evidence="2 3">17mud1-8</strain>
    </source>
</reference>
<dbReference type="EMBL" id="SZQL01000032">
    <property type="protein sequence ID" value="TKK64544.1"/>
    <property type="molecule type" value="Genomic_DNA"/>
</dbReference>
<keyword evidence="1" id="KW-0812">Transmembrane</keyword>
<protein>
    <submittedName>
        <fullName evidence="2">Uncharacterized protein</fullName>
    </submittedName>
</protein>
<proteinExistence type="predicted"/>
<evidence type="ECO:0000256" key="1">
    <source>
        <dbReference type="SAM" id="Phobius"/>
    </source>
</evidence>
<gene>
    <name evidence="2" type="ORF">FC093_22345</name>
</gene>
<sequence>MKRVREFMCFSASASFGASAVLGIIGIGAVKKAGNSLQSLFACIPLIFCVQQLAEGFVWLSFTHTYLAGWQPFFIHFYLLFAYVLWPVVIPLSIMVMEKDKKRKSALSILLMAGSIVASYILVCMFLYPVRASVIHHHIAYLFNYPLVINNLVPVRDGLYFTATLLGAFVSSQKKMWMFGTVLIMAYLFSKIFYKEAVASVWCYFAAVLSVVVIFIIQKRQQPVPGS</sequence>
<feature type="transmembrane region" description="Helical" evidence="1">
    <location>
        <begin position="12"/>
        <end position="30"/>
    </location>
</feature>
<keyword evidence="3" id="KW-1185">Reference proteome</keyword>
<dbReference type="Pfam" id="PF20334">
    <property type="entry name" value="DUF6629"/>
    <property type="match status" value="1"/>
</dbReference>
<feature type="transmembrane region" description="Helical" evidence="1">
    <location>
        <begin position="74"/>
        <end position="94"/>
    </location>
</feature>
<feature type="transmembrane region" description="Helical" evidence="1">
    <location>
        <begin position="199"/>
        <end position="217"/>
    </location>
</feature>
<keyword evidence="1" id="KW-0472">Membrane</keyword>
<comment type="caution">
    <text evidence="2">The sequence shown here is derived from an EMBL/GenBank/DDBJ whole genome shotgun (WGS) entry which is preliminary data.</text>
</comment>
<feature type="transmembrane region" description="Helical" evidence="1">
    <location>
        <begin position="106"/>
        <end position="128"/>
    </location>
</feature>